<feature type="region of interest" description="Disordered" evidence="8">
    <location>
        <begin position="979"/>
        <end position="1000"/>
    </location>
</feature>
<comment type="caution">
    <text evidence="10">The sequence shown here is derived from an EMBL/GenBank/DDBJ whole genome shotgun (WGS) entry which is preliminary data.</text>
</comment>
<protein>
    <submittedName>
        <fullName evidence="10">Expressed protein</fullName>
    </submittedName>
</protein>
<feature type="domain" description="Protein kinase" evidence="9">
    <location>
        <begin position="104"/>
        <end position="390"/>
    </location>
</feature>
<dbReference type="Pfam" id="PF00069">
    <property type="entry name" value="Pkinase"/>
    <property type="match status" value="1"/>
</dbReference>
<feature type="compositionally biased region" description="Polar residues" evidence="8">
    <location>
        <begin position="21"/>
        <end position="30"/>
    </location>
</feature>
<proteinExistence type="inferred from homology"/>
<feature type="compositionally biased region" description="Low complexity" evidence="8">
    <location>
        <begin position="707"/>
        <end position="720"/>
    </location>
</feature>
<dbReference type="PROSITE" id="PS00108">
    <property type="entry name" value="PROTEIN_KINASE_ST"/>
    <property type="match status" value="1"/>
</dbReference>
<dbReference type="PANTHER" id="PTHR24346:SF82">
    <property type="entry name" value="KP78A-RELATED"/>
    <property type="match status" value="1"/>
</dbReference>
<dbReference type="FunFam" id="1.10.510.10:FF:000792">
    <property type="entry name" value="Non-specific serine/threonine protein kinase"/>
    <property type="match status" value="1"/>
</dbReference>
<evidence type="ECO:0000256" key="4">
    <source>
        <dbReference type="ARBA" id="ARBA00022741"/>
    </source>
</evidence>
<evidence type="ECO:0000256" key="8">
    <source>
        <dbReference type="SAM" id="MobiDB-lite"/>
    </source>
</evidence>
<gene>
    <name evidence="10" type="ORF">PPACK8108_LOCUS5192</name>
</gene>
<feature type="region of interest" description="Disordered" evidence="8">
    <location>
        <begin position="147"/>
        <end position="171"/>
    </location>
</feature>
<keyword evidence="6 7" id="KW-0067">ATP-binding</keyword>
<feature type="compositionally biased region" description="Basic and acidic residues" evidence="8">
    <location>
        <begin position="486"/>
        <end position="498"/>
    </location>
</feature>
<sequence length="1018" mass="111351">MANAAFATETANSPAPVLETPSGNDYSNHATFGPSFDPRAPNQSSAPRPSSSRVPDNSQPHNETRRSPRDSTLLSPTKPPSTSSNRPNMSNPNSSRTRRHLGEYTLGKTLGAGSMGKVKLAVSTITGEKIAIKIIPRHTSLIAVQQQVDKNKENDRATESSNHKDPSFIEKAKAKDISKEVRTIREASIDLLLHHPYICGLKSMLVYPNHYYMLFEYVNGGQMLDYIISHGRLRERAARRFARQMGSALEYCHANSIVHRDLKIENILISKTGNIKIIDFGLSNLFSPNSNLQTFCGSLYFAAPELLNAKVYIGPEVDVWSFGIVLFVLVCGKVPFDDQSMPALHAKIKRGQVEYPSWLSSECKHLLSRMLVTNPANRATLHEVLNHAWMVKGYEGAPDPHIPPREPLRLNQIDSEIVKSMTGFEFGTIEKIEADLKAVLSSEIYLTVLKFYDDRRATGNGGSVEPIYRNAQNGSGSSMPGLTAGIKKDQQRGDRDLPKSTGKASKRFSGFGFYSKRMAGGLAAVFNTVGGSKNEERGSTPDPANQANAGFETVLLNGQTLDSMDPTRGFHPLISVYFLVREKIEREKIYGPGVFASSTVSLTGPPPPPAPPSAYKSSLSPAGLDYNKTTYESHLNGRSPAKNRTKDPGSQFSHHPQRDQASLLLDLHQGDLNSQRPRSRFLPPRPSTATERMVSTPSASLPNSPVKSFNASKNSNSAQNDEAISARRSVHIIPSSQSPGISQQMDEAYLPPKSHRSGLGLGCNGAGNAGRGDRVVSMIETGQQPPSLASPESERSPSFAKRFGSFLGRPTSVAEPDYKRHRPRSSIGGSAHKIGNKTPLSPLPQVAESTTSGSVEPISPGELQQQQQQQGSLGGSPEQGEEGGQAHERVPMSAPVKGSRRPRVTSLQDSNQRPKATTGNICTPAESEEDEDDETQGLEEEESQMIDIQNEESDRPLPSGSRQVEFFGAVFGCNYDNQRTQGFKRRSGNSIRSDRRSTSRDQRRTRVCSCTFNRFVKC</sequence>
<feature type="compositionally biased region" description="Polar residues" evidence="8">
    <location>
        <begin position="905"/>
        <end position="921"/>
    </location>
</feature>
<dbReference type="InterPro" id="IPR011009">
    <property type="entry name" value="Kinase-like_dom_sf"/>
</dbReference>
<comment type="similarity">
    <text evidence="1">Belongs to the protein kinase superfamily. CAMK Ser/Thr protein kinase family. NIM1 subfamily.</text>
</comment>
<evidence type="ECO:0000256" key="3">
    <source>
        <dbReference type="ARBA" id="ARBA00022679"/>
    </source>
</evidence>
<feature type="region of interest" description="Disordered" evidence="8">
    <location>
        <begin position="671"/>
        <end position="722"/>
    </location>
</feature>
<feature type="binding site" evidence="7">
    <location>
        <position position="133"/>
    </location>
    <ligand>
        <name>ATP</name>
        <dbReference type="ChEBI" id="CHEBI:30616"/>
    </ligand>
</feature>
<evidence type="ECO:0000313" key="10">
    <source>
        <dbReference type="EMBL" id="CAH7670476.1"/>
    </source>
</evidence>
<dbReference type="Proteomes" id="UP001153365">
    <property type="component" value="Unassembled WGS sequence"/>
</dbReference>
<dbReference type="GO" id="GO:0005737">
    <property type="term" value="C:cytoplasm"/>
    <property type="evidence" value="ECO:0007669"/>
    <property type="project" value="TreeGrafter"/>
</dbReference>
<dbReference type="Gene3D" id="1.10.510.10">
    <property type="entry name" value="Transferase(Phosphotransferase) domain 1"/>
    <property type="match status" value="1"/>
</dbReference>
<dbReference type="PROSITE" id="PS50011">
    <property type="entry name" value="PROTEIN_KINASE_DOM"/>
    <property type="match status" value="1"/>
</dbReference>
<dbReference type="InterPro" id="IPR008271">
    <property type="entry name" value="Ser/Thr_kinase_AS"/>
</dbReference>
<name>A0AAV0AQ64_PHAPC</name>
<feature type="compositionally biased region" description="Low complexity" evidence="8">
    <location>
        <begin position="71"/>
        <end position="95"/>
    </location>
</feature>
<keyword evidence="2" id="KW-0723">Serine/threonine-protein kinase</keyword>
<evidence type="ECO:0000256" key="6">
    <source>
        <dbReference type="ARBA" id="ARBA00022840"/>
    </source>
</evidence>
<evidence type="ECO:0000256" key="5">
    <source>
        <dbReference type="ARBA" id="ARBA00022777"/>
    </source>
</evidence>
<keyword evidence="3" id="KW-0808">Transferase</keyword>
<dbReference type="SUPFAM" id="SSF56112">
    <property type="entry name" value="Protein kinase-like (PK-like)"/>
    <property type="match status" value="1"/>
</dbReference>
<evidence type="ECO:0000313" key="11">
    <source>
        <dbReference type="Proteomes" id="UP001153365"/>
    </source>
</evidence>
<feature type="compositionally biased region" description="Acidic residues" evidence="8">
    <location>
        <begin position="926"/>
        <end position="944"/>
    </location>
</feature>
<feature type="region of interest" description="Disordered" evidence="8">
    <location>
        <begin position="462"/>
        <end position="504"/>
    </location>
</feature>
<feature type="region of interest" description="Disordered" evidence="8">
    <location>
        <begin position="1"/>
        <end position="100"/>
    </location>
</feature>
<dbReference type="GO" id="GO:0004674">
    <property type="term" value="F:protein serine/threonine kinase activity"/>
    <property type="evidence" value="ECO:0007669"/>
    <property type="project" value="UniProtKB-KW"/>
</dbReference>
<keyword evidence="11" id="KW-1185">Reference proteome</keyword>
<reference evidence="10" key="1">
    <citation type="submission" date="2022-06" db="EMBL/GenBank/DDBJ databases">
        <authorList>
            <consortium name="SYNGENTA / RWTH Aachen University"/>
        </authorList>
    </citation>
    <scope>NUCLEOTIDE SEQUENCE</scope>
</reference>
<evidence type="ECO:0000256" key="7">
    <source>
        <dbReference type="PROSITE-ProRule" id="PRU10141"/>
    </source>
</evidence>
<feature type="compositionally biased region" description="Polar residues" evidence="8">
    <location>
        <begin position="470"/>
        <end position="480"/>
    </location>
</feature>
<dbReference type="PROSITE" id="PS00107">
    <property type="entry name" value="PROTEIN_KINASE_ATP"/>
    <property type="match status" value="1"/>
</dbReference>
<dbReference type="PANTHER" id="PTHR24346">
    <property type="entry name" value="MAP/MICROTUBULE AFFINITY-REGULATING KINASE"/>
    <property type="match status" value="1"/>
</dbReference>
<dbReference type="EMBL" id="CALTRL010000999">
    <property type="protein sequence ID" value="CAH7670476.1"/>
    <property type="molecule type" value="Genomic_DNA"/>
</dbReference>
<feature type="region of interest" description="Disordered" evidence="8">
    <location>
        <begin position="601"/>
        <end position="658"/>
    </location>
</feature>
<dbReference type="AlphaFoldDB" id="A0AAV0AQ64"/>
<evidence type="ECO:0000256" key="1">
    <source>
        <dbReference type="ARBA" id="ARBA00010791"/>
    </source>
</evidence>
<dbReference type="GO" id="GO:0035556">
    <property type="term" value="P:intracellular signal transduction"/>
    <property type="evidence" value="ECO:0007669"/>
    <property type="project" value="TreeGrafter"/>
</dbReference>
<feature type="compositionally biased region" description="Low complexity" evidence="8">
    <location>
        <begin position="860"/>
        <end position="878"/>
    </location>
</feature>
<accession>A0AAV0AQ64</accession>
<feature type="compositionally biased region" description="Basic and acidic residues" evidence="8">
    <location>
        <begin position="149"/>
        <end position="171"/>
    </location>
</feature>
<dbReference type="InterPro" id="IPR000719">
    <property type="entry name" value="Prot_kinase_dom"/>
</dbReference>
<evidence type="ECO:0000256" key="2">
    <source>
        <dbReference type="ARBA" id="ARBA00022527"/>
    </source>
</evidence>
<dbReference type="InterPro" id="IPR017441">
    <property type="entry name" value="Protein_kinase_ATP_BS"/>
</dbReference>
<keyword evidence="5" id="KW-0418">Kinase</keyword>
<dbReference type="GO" id="GO:0005524">
    <property type="term" value="F:ATP binding"/>
    <property type="evidence" value="ECO:0007669"/>
    <property type="project" value="UniProtKB-UniRule"/>
</dbReference>
<organism evidence="10 11">
    <name type="scientific">Phakopsora pachyrhizi</name>
    <name type="common">Asian soybean rust disease fungus</name>
    <dbReference type="NCBI Taxonomy" id="170000"/>
    <lineage>
        <taxon>Eukaryota</taxon>
        <taxon>Fungi</taxon>
        <taxon>Dikarya</taxon>
        <taxon>Basidiomycota</taxon>
        <taxon>Pucciniomycotina</taxon>
        <taxon>Pucciniomycetes</taxon>
        <taxon>Pucciniales</taxon>
        <taxon>Phakopsoraceae</taxon>
        <taxon>Phakopsora</taxon>
    </lineage>
</organism>
<feature type="compositionally biased region" description="Polar residues" evidence="8">
    <location>
        <begin position="688"/>
        <end position="706"/>
    </location>
</feature>
<feature type="region of interest" description="Disordered" evidence="8">
    <location>
        <begin position="782"/>
        <end position="961"/>
    </location>
</feature>
<feature type="compositionally biased region" description="Low complexity" evidence="8">
    <location>
        <begin position="38"/>
        <end position="55"/>
    </location>
</feature>
<dbReference type="GO" id="GO:0000226">
    <property type="term" value="P:microtubule cytoskeleton organization"/>
    <property type="evidence" value="ECO:0007669"/>
    <property type="project" value="TreeGrafter"/>
</dbReference>
<dbReference type="SMART" id="SM00220">
    <property type="entry name" value="S_TKc"/>
    <property type="match status" value="1"/>
</dbReference>
<keyword evidence="4 7" id="KW-0547">Nucleotide-binding</keyword>
<evidence type="ECO:0000259" key="9">
    <source>
        <dbReference type="PROSITE" id="PS50011"/>
    </source>
</evidence>